<reference evidence="9 10" key="1">
    <citation type="submission" date="2016-12" db="EMBL/GenBank/DDBJ databases">
        <title>The genome of dimorphic prosthecate Glycocaulis alkaliphilus 6b-8t, isolated from crude oil dictates its adaptability in petroleum environments.</title>
        <authorList>
            <person name="Wu X.-L."/>
            <person name="Geng S."/>
        </authorList>
    </citation>
    <scope>NUCLEOTIDE SEQUENCE [LARGE SCALE GENOMIC DNA]</scope>
    <source>
        <strain evidence="9 10">6B-8</strain>
    </source>
</reference>
<dbReference type="GO" id="GO:0051156">
    <property type="term" value="P:glucose 6-phosphate metabolic process"/>
    <property type="evidence" value="ECO:0007669"/>
    <property type="project" value="TreeGrafter"/>
</dbReference>
<dbReference type="PANTHER" id="PTHR11469:SF1">
    <property type="entry name" value="GLUCOSE-6-PHOSPHATE ISOMERASE"/>
    <property type="match status" value="1"/>
</dbReference>
<dbReference type="HAMAP" id="MF_00473">
    <property type="entry name" value="G6P_isomerase"/>
    <property type="match status" value="1"/>
</dbReference>
<dbReference type="GO" id="GO:0005829">
    <property type="term" value="C:cytosol"/>
    <property type="evidence" value="ECO:0007669"/>
    <property type="project" value="TreeGrafter"/>
</dbReference>
<dbReference type="UniPathway" id="UPA00138"/>
<dbReference type="SUPFAM" id="SSF53697">
    <property type="entry name" value="SIS domain"/>
    <property type="match status" value="1"/>
</dbReference>
<keyword evidence="4 7" id="KW-0324">Glycolysis</keyword>
<dbReference type="EMBL" id="CP018911">
    <property type="protein sequence ID" value="AZU04852.1"/>
    <property type="molecule type" value="Genomic_DNA"/>
</dbReference>
<dbReference type="GO" id="GO:0048029">
    <property type="term" value="F:monosaccharide binding"/>
    <property type="evidence" value="ECO:0007669"/>
    <property type="project" value="TreeGrafter"/>
</dbReference>
<protein>
    <recommendedName>
        <fullName evidence="7">Glucose-6-phosphate isomerase</fullName>
        <shortName evidence="7">GPI</shortName>
        <ecNumber evidence="7">5.3.1.9</ecNumber>
    </recommendedName>
    <alternativeName>
        <fullName evidence="7">Phosphoglucose isomerase</fullName>
        <shortName evidence="7">PGI</shortName>
    </alternativeName>
    <alternativeName>
        <fullName evidence="7">Phosphohexose isomerase</fullName>
        <shortName evidence="7">PHI</shortName>
    </alternativeName>
</protein>
<dbReference type="Pfam" id="PF00342">
    <property type="entry name" value="PGI"/>
    <property type="match status" value="1"/>
</dbReference>
<dbReference type="RefSeq" id="WP_127568154.1">
    <property type="nucleotide sequence ID" value="NZ_BMFB01000001.1"/>
</dbReference>
<evidence type="ECO:0000256" key="5">
    <source>
        <dbReference type="ARBA" id="ARBA00023235"/>
    </source>
</evidence>
<dbReference type="GO" id="GO:0006096">
    <property type="term" value="P:glycolytic process"/>
    <property type="evidence" value="ECO:0007669"/>
    <property type="project" value="UniProtKB-UniRule"/>
</dbReference>
<accession>A0A3T0EBW7</accession>
<dbReference type="InterPro" id="IPR035476">
    <property type="entry name" value="SIS_PGI_1"/>
</dbReference>
<dbReference type="InterPro" id="IPR001672">
    <property type="entry name" value="G6P_Isomerase"/>
</dbReference>
<proteinExistence type="inferred from homology"/>
<evidence type="ECO:0000256" key="7">
    <source>
        <dbReference type="HAMAP-Rule" id="MF_00473"/>
    </source>
</evidence>
<dbReference type="PROSITE" id="PS51463">
    <property type="entry name" value="P_GLUCOSE_ISOMERASE_3"/>
    <property type="match status" value="1"/>
</dbReference>
<dbReference type="PRINTS" id="PR00662">
    <property type="entry name" value="G6PISOMERASE"/>
</dbReference>
<comment type="subcellular location">
    <subcellularLocation>
        <location evidence="7">Cytoplasm</location>
    </subcellularLocation>
</comment>
<evidence type="ECO:0000256" key="6">
    <source>
        <dbReference type="ARBA" id="ARBA00029321"/>
    </source>
</evidence>
<name>A0A3T0EBW7_9PROT</name>
<sequence length="511" mass="54126">MDIARQLDPHVKRLAGEPLGALVRAGGGRDAALQWQAGPIALDARHQRLDADAMNALFALADGAGFDDARKALFAGDVVNPTEGRPALHAALRDASALKDRDYAARIEAARARTAAFARACQGADAPGGKPVTRIINIGIGGSDLGPRLVYSAMKAFRREGVDLRFVSNLDPADLEDAVEGADPETTLVCVTSKSFTTSETLMNARAAKAWLAANLGEDGANARMAAATAAPGKAEGFGIAPARIFPFEEGVGGRYSFWSAAGLCLEIALGPDVFARILEGARQIDEHFATAPAKDNLPLAKALIDVWNRAGRGLLARCVAAYSTRLELLPAYLQQLEMESLGKPVRLDGSALPAHSGGQLVWGGKGSDVQHSFFQWLHQGVDEVPVDFIAVKTLYTSDDERAKALGANLVAQSAALLDGHEGEGALAAHKTLPGGRASSVIMLERLDPEGLGALIALHEHKVFCEGLVYGLNPFDQWGVELGKLLTNDLLKGNHSRFDAASLDLARLFRL</sequence>
<dbReference type="PROSITE" id="PS00174">
    <property type="entry name" value="P_GLUCOSE_ISOMERASE_2"/>
    <property type="match status" value="1"/>
</dbReference>
<evidence type="ECO:0000256" key="8">
    <source>
        <dbReference type="RuleBase" id="RU000612"/>
    </source>
</evidence>
<dbReference type="InterPro" id="IPR046348">
    <property type="entry name" value="SIS_dom_sf"/>
</dbReference>
<dbReference type="Proteomes" id="UP000286954">
    <property type="component" value="Chromosome"/>
</dbReference>
<evidence type="ECO:0000313" key="9">
    <source>
        <dbReference type="EMBL" id="AZU04852.1"/>
    </source>
</evidence>
<evidence type="ECO:0000256" key="2">
    <source>
        <dbReference type="ARBA" id="ARBA00006604"/>
    </source>
</evidence>
<dbReference type="Gene3D" id="1.10.1390.10">
    <property type="match status" value="1"/>
</dbReference>
<keyword evidence="3 7" id="KW-0312">Gluconeogenesis</keyword>
<dbReference type="UniPathway" id="UPA00109">
    <property type="reaction ID" value="UER00181"/>
</dbReference>
<dbReference type="Gene3D" id="3.40.50.10490">
    <property type="entry name" value="Glucose-6-phosphate isomerase like protein, domain 1"/>
    <property type="match status" value="2"/>
</dbReference>
<keyword evidence="7" id="KW-0963">Cytoplasm</keyword>
<organism evidence="9 10">
    <name type="scientific">Glycocaulis alkaliphilus</name>
    <dbReference type="NCBI Taxonomy" id="1434191"/>
    <lineage>
        <taxon>Bacteria</taxon>
        <taxon>Pseudomonadati</taxon>
        <taxon>Pseudomonadota</taxon>
        <taxon>Alphaproteobacteria</taxon>
        <taxon>Maricaulales</taxon>
        <taxon>Maricaulaceae</taxon>
        <taxon>Glycocaulis</taxon>
    </lineage>
</organism>
<dbReference type="InterPro" id="IPR023096">
    <property type="entry name" value="G6P_Isomerase_C"/>
</dbReference>
<dbReference type="AlphaFoldDB" id="A0A3T0EBW7"/>
<comment type="function">
    <text evidence="7">Catalyzes the reversible isomerization of glucose-6-phosphate to fructose-6-phosphate.</text>
</comment>
<dbReference type="InterPro" id="IPR035482">
    <property type="entry name" value="SIS_PGI_2"/>
</dbReference>
<dbReference type="EC" id="5.3.1.9" evidence="7"/>
<dbReference type="GO" id="GO:0004347">
    <property type="term" value="F:glucose-6-phosphate isomerase activity"/>
    <property type="evidence" value="ECO:0007669"/>
    <property type="project" value="UniProtKB-UniRule"/>
</dbReference>
<comment type="similarity">
    <text evidence="2 7 8">Belongs to the GPI family.</text>
</comment>
<dbReference type="CDD" id="cd05015">
    <property type="entry name" value="SIS_PGI_1"/>
    <property type="match status" value="1"/>
</dbReference>
<dbReference type="CDD" id="cd05016">
    <property type="entry name" value="SIS_PGI_2"/>
    <property type="match status" value="1"/>
</dbReference>
<comment type="pathway">
    <text evidence="1 7 8">Carbohydrate degradation; glycolysis; D-glyceraldehyde 3-phosphate and glycerone phosphate from D-glucose: step 2/4.</text>
</comment>
<keyword evidence="10" id="KW-1185">Reference proteome</keyword>
<dbReference type="OrthoDB" id="140919at2"/>
<evidence type="ECO:0000313" key="10">
    <source>
        <dbReference type="Proteomes" id="UP000286954"/>
    </source>
</evidence>
<evidence type="ECO:0000256" key="3">
    <source>
        <dbReference type="ARBA" id="ARBA00022432"/>
    </source>
</evidence>
<comment type="catalytic activity">
    <reaction evidence="6 7 8">
        <text>alpha-D-glucose 6-phosphate = beta-D-fructose 6-phosphate</text>
        <dbReference type="Rhea" id="RHEA:11816"/>
        <dbReference type="ChEBI" id="CHEBI:57634"/>
        <dbReference type="ChEBI" id="CHEBI:58225"/>
        <dbReference type="EC" id="5.3.1.9"/>
    </reaction>
</comment>
<dbReference type="GO" id="GO:0097367">
    <property type="term" value="F:carbohydrate derivative binding"/>
    <property type="evidence" value="ECO:0007669"/>
    <property type="project" value="InterPro"/>
</dbReference>
<dbReference type="InterPro" id="IPR018189">
    <property type="entry name" value="Phosphoglucose_isomerase_CS"/>
</dbReference>
<dbReference type="GO" id="GO:0006094">
    <property type="term" value="P:gluconeogenesis"/>
    <property type="evidence" value="ECO:0007669"/>
    <property type="project" value="UniProtKB-UniRule"/>
</dbReference>
<comment type="pathway">
    <text evidence="7">Carbohydrate biosynthesis; gluconeogenesis.</text>
</comment>
<keyword evidence="5 7" id="KW-0413">Isomerase</keyword>
<dbReference type="KEGG" id="gak:X907_2337"/>
<dbReference type="PROSITE" id="PS00765">
    <property type="entry name" value="P_GLUCOSE_ISOMERASE_1"/>
    <property type="match status" value="1"/>
</dbReference>
<dbReference type="NCBIfam" id="NF001211">
    <property type="entry name" value="PRK00179.1"/>
    <property type="match status" value="1"/>
</dbReference>
<evidence type="ECO:0000256" key="4">
    <source>
        <dbReference type="ARBA" id="ARBA00023152"/>
    </source>
</evidence>
<evidence type="ECO:0000256" key="1">
    <source>
        <dbReference type="ARBA" id="ARBA00004926"/>
    </source>
</evidence>
<feature type="active site" evidence="7">
    <location>
        <position position="484"/>
    </location>
</feature>
<gene>
    <name evidence="7" type="primary">pgi</name>
    <name evidence="9" type="ORF">X907_2337</name>
</gene>
<feature type="active site" evidence="7">
    <location>
        <position position="372"/>
    </location>
</feature>
<dbReference type="PANTHER" id="PTHR11469">
    <property type="entry name" value="GLUCOSE-6-PHOSPHATE ISOMERASE"/>
    <property type="match status" value="1"/>
</dbReference>
<feature type="active site" description="Proton donor" evidence="7">
    <location>
        <position position="340"/>
    </location>
</feature>